<dbReference type="InterPro" id="IPR051262">
    <property type="entry name" value="SMP-30/CGR1_Lactonase"/>
</dbReference>
<dbReference type="Gene3D" id="2.120.10.30">
    <property type="entry name" value="TolB, C-terminal domain"/>
    <property type="match status" value="1"/>
</dbReference>
<evidence type="ECO:0000313" key="3">
    <source>
        <dbReference type="EMBL" id="SHE51902.1"/>
    </source>
</evidence>
<dbReference type="PANTHER" id="PTHR47572:SF4">
    <property type="entry name" value="LACTONASE DRP35"/>
    <property type="match status" value="1"/>
</dbReference>
<evidence type="ECO:0000259" key="2">
    <source>
        <dbReference type="Pfam" id="PF08450"/>
    </source>
</evidence>
<reference evidence="4" key="1">
    <citation type="submission" date="2016-11" db="EMBL/GenBank/DDBJ databases">
        <authorList>
            <person name="Varghese N."/>
            <person name="Submissions S."/>
        </authorList>
    </citation>
    <scope>NUCLEOTIDE SEQUENCE [LARGE SCALE GENOMIC DNA]</scope>
    <source>
        <strain evidence="4">DSM 17539</strain>
    </source>
</reference>
<protein>
    <submittedName>
        <fullName evidence="3">Gluconolactonase</fullName>
    </submittedName>
</protein>
<dbReference type="PANTHER" id="PTHR47572">
    <property type="entry name" value="LIPOPROTEIN-RELATED"/>
    <property type="match status" value="1"/>
</dbReference>
<dbReference type="InterPro" id="IPR011042">
    <property type="entry name" value="6-blade_b-propeller_TolB-like"/>
</dbReference>
<organism evidence="3 4">
    <name type="scientific">Arenibacter palladensis</name>
    <dbReference type="NCBI Taxonomy" id="237373"/>
    <lineage>
        <taxon>Bacteria</taxon>
        <taxon>Pseudomonadati</taxon>
        <taxon>Bacteroidota</taxon>
        <taxon>Flavobacteriia</taxon>
        <taxon>Flavobacteriales</taxon>
        <taxon>Flavobacteriaceae</taxon>
        <taxon>Arenibacter</taxon>
    </lineage>
</organism>
<dbReference type="AlphaFoldDB" id="A0A1M4U583"/>
<dbReference type="InterPro" id="IPR013658">
    <property type="entry name" value="SGL"/>
</dbReference>
<dbReference type="Pfam" id="PF08450">
    <property type="entry name" value="SGL"/>
    <property type="match status" value="1"/>
</dbReference>
<gene>
    <name evidence="3" type="ORF">SAMN03080594_101498</name>
</gene>
<feature type="domain" description="SMP-30/Gluconolactonase/LRE-like region" evidence="2">
    <location>
        <begin position="64"/>
        <end position="333"/>
    </location>
</feature>
<keyword evidence="1" id="KW-0378">Hydrolase</keyword>
<keyword evidence="4" id="KW-1185">Reference proteome</keyword>
<dbReference type="SUPFAM" id="SSF63829">
    <property type="entry name" value="Calcium-dependent phosphotriesterase"/>
    <property type="match status" value="1"/>
</dbReference>
<dbReference type="Proteomes" id="UP000184406">
    <property type="component" value="Unassembled WGS sequence"/>
</dbReference>
<evidence type="ECO:0000313" key="4">
    <source>
        <dbReference type="Proteomes" id="UP000184406"/>
    </source>
</evidence>
<name>A0A1M4U583_9FLAO</name>
<sequence length="343" mass="37509">MKKLTCIIVASILLFGASCKESSKKSVPAEGIASPFSIEILDDEALQIIDPKSKIEILASGFAWTEGPLWIKEGNYLLFSDIPNNKVYKLDPKNNDTVTYLHPSGFSGTSFTGEEPGSNGLLLNKDGELVLMQHGNRQIAKMNAPLNAPSSEFTILVDSYMGKKLNSPNDATFDKNGNLYFTDPPYGLPKRMDDEGKELDFQGIYCLMTSGELILLDSISRPNGIGISPDGNVLYVANSDPEHAVWYQYKLPEPGKVTDKKLFFEVTNLIGKEGQQGLPDGLKVNNNGILFATGPGGVWIFDSHGKALARIHTGQATANCAFDTDQKRLYITADDYIMAVDLK</sequence>
<accession>A0A1M4U583</accession>
<dbReference type="GO" id="GO:0016787">
    <property type="term" value="F:hydrolase activity"/>
    <property type="evidence" value="ECO:0007669"/>
    <property type="project" value="UniProtKB-KW"/>
</dbReference>
<dbReference type="OrthoDB" id="241638at2"/>
<evidence type="ECO:0000256" key="1">
    <source>
        <dbReference type="ARBA" id="ARBA00022801"/>
    </source>
</evidence>
<dbReference type="RefSeq" id="WP_072860139.1">
    <property type="nucleotide sequence ID" value="NZ_FQUX01000001.1"/>
</dbReference>
<dbReference type="EMBL" id="FQUX01000001">
    <property type="protein sequence ID" value="SHE51902.1"/>
    <property type="molecule type" value="Genomic_DNA"/>
</dbReference>
<proteinExistence type="predicted"/>
<dbReference type="PROSITE" id="PS51257">
    <property type="entry name" value="PROKAR_LIPOPROTEIN"/>
    <property type="match status" value="1"/>
</dbReference>